<evidence type="ECO:0000256" key="1">
    <source>
        <dbReference type="SAM" id="MobiDB-lite"/>
    </source>
</evidence>
<dbReference type="EMBL" id="ODYU01001658">
    <property type="protein sequence ID" value="SOQ38188.1"/>
    <property type="molecule type" value="Genomic_DNA"/>
</dbReference>
<evidence type="ECO:0000313" key="2">
    <source>
        <dbReference type="EMBL" id="SOQ38188.1"/>
    </source>
</evidence>
<protein>
    <submittedName>
        <fullName evidence="2">SFRICE_003003</fullName>
    </submittedName>
</protein>
<organism evidence="2">
    <name type="scientific">Spodoptera frugiperda</name>
    <name type="common">Fall armyworm</name>
    <dbReference type="NCBI Taxonomy" id="7108"/>
    <lineage>
        <taxon>Eukaryota</taxon>
        <taxon>Metazoa</taxon>
        <taxon>Ecdysozoa</taxon>
        <taxon>Arthropoda</taxon>
        <taxon>Hexapoda</taxon>
        <taxon>Insecta</taxon>
        <taxon>Pterygota</taxon>
        <taxon>Neoptera</taxon>
        <taxon>Endopterygota</taxon>
        <taxon>Lepidoptera</taxon>
        <taxon>Glossata</taxon>
        <taxon>Ditrysia</taxon>
        <taxon>Noctuoidea</taxon>
        <taxon>Noctuidae</taxon>
        <taxon>Amphipyrinae</taxon>
        <taxon>Spodoptera</taxon>
    </lineage>
</organism>
<name>A0A2H1VBH8_SPOFR</name>
<proteinExistence type="predicted"/>
<gene>
    <name evidence="2" type="ORF">SFRICE_003003</name>
</gene>
<feature type="region of interest" description="Disordered" evidence="1">
    <location>
        <begin position="1"/>
        <end position="20"/>
    </location>
</feature>
<accession>A0A2H1VBH8</accession>
<sequence length="325" mass="36801">MIRQTSPDGKQLPPPMDTRNIRGVTNDYVAELGLTHTTKRNASVVSRQFSVRPWYHASRAGPFVLKHGFPTLKLRSFLWYKPVNEQTDHLMVINCHRPLIPETSEVLQRDNRRVVCREMLLMNMRLLQGLKLVEFLVKILPGKRADGSLDGKLSPPPMDSRDTRGVYKCVTGLLRVSNFRVVEESGIGEFGKGCSMESGNVPVVVARSVELCPIYVNRHTPITYMGLMTHNIVKLGAVKEQTVYLMVDNRHRPWIPESLEALQGLSRNRGLVREVFGPPVTSLTQCNRCFTSVFCEAVASHRSSRPIRAEAWLIFLLLEQKARLS</sequence>
<reference evidence="2" key="1">
    <citation type="submission" date="2016-07" db="EMBL/GenBank/DDBJ databases">
        <authorList>
            <person name="Bretaudeau A."/>
        </authorList>
    </citation>
    <scope>NUCLEOTIDE SEQUENCE</scope>
    <source>
        <strain evidence="2">Rice</strain>
        <tissue evidence="2">Whole body</tissue>
    </source>
</reference>
<dbReference type="AlphaFoldDB" id="A0A2H1VBH8"/>